<dbReference type="PROSITE" id="PS00962">
    <property type="entry name" value="RIBOSOMAL_S2_1"/>
    <property type="match status" value="1"/>
</dbReference>
<dbReference type="HOGENOM" id="CLU_040318_4_2_1"/>
<dbReference type="EMBL" id="CDHN01000004">
    <property type="protein sequence ID" value="CEJ91966.1"/>
    <property type="molecule type" value="Genomic_DNA"/>
</dbReference>
<dbReference type="SUPFAM" id="SSF52313">
    <property type="entry name" value="Ribosomal protein S2"/>
    <property type="match status" value="1"/>
</dbReference>
<organism evidence="5 6">
    <name type="scientific">[Torrubiella] hemipterigena</name>
    <dbReference type="NCBI Taxonomy" id="1531966"/>
    <lineage>
        <taxon>Eukaryota</taxon>
        <taxon>Fungi</taxon>
        <taxon>Dikarya</taxon>
        <taxon>Ascomycota</taxon>
        <taxon>Pezizomycotina</taxon>
        <taxon>Sordariomycetes</taxon>
        <taxon>Hypocreomycetidae</taxon>
        <taxon>Hypocreales</taxon>
        <taxon>Clavicipitaceae</taxon>
        <taxon>Clavicipitaceae incertae sedis</taxon>
        <taxon>'Torrubiella' clade</taxon>
    </lineage>
</organism>
<dbReference type="PANTHER" id="PTHR12534:SF0">
    <property type="entry name" value="SMALL RIBOSOMAL SUBUNIT PROTEIN US2M"/>
    <property type="match status" value="1"/>
</dbReference>
<dbReference type="AlphaFoldDB" id="A0A0A1T448"/>
<evidence type="ECO:0000256" key="2">
    <source>
        <dbReference type="ARBA" id="ARBA00022980"/>
    </source>
</evidence>
<keyword evidence="2" id="KW-0689">Ribosomal protein</keyword>
<keyword evidence="6" id="KW-1185">Reference proteome</keyword>
<dbReference type="NCBIfam" id="TIGR01011">
    <property type="entry name" value="rpsB_bact"/>
    <property type="match status" value="1"/>
</dbReference>
<evidence type="ECO:0000256" key="3">
    <source>
        <dbReference type="ARBA" id="ARBA00023274"/>
    </source>
</evidence>
<dbReference type="InterPro" id="IPR018130">
    <property type="entry name" value="Ribosomal_uS2_CS"/>
</dbReference>
<dbReference type="InterPro" id="IPR023591">
    <property type="entry name" value="Ribosomal_uS2_flav_dom_sf"/>
</dbReference>
<dbReference type="GO" id="GO:0006412">
    <property type="term" value="P:translation"/>
    <property type="evidence" value="ECO:0007669"/>
    <property type="project" value="InterPro"/>
</dbReference>
<feature type="region of interest" description="Disordered" evidence="4">
    <location>
        <begin position="66"/>
        <end position="111"/>
    </location>
</feature>
<dbReference type="STRING" id="1531966.A0A0A1T448"/>
<dbReference type="PANTHER" id="PTHR12534">
    <property type="entry name" value="30S RIBOSOMAL PROTEIN S2 PROKARYOTIC AND ORGANELLAR"/>
    <property type="match status" value="1"/>
</dbReference>
<dbReference type="OrthoDB" id="2320368at2759"/>
<dbReference type="InterPro" id="IPR001865">
    <property type="entry name" value="Ribosomal_uS2"/>
</dbReference>
<gene>
    <name evidence="5" type="ORF">VHEMI07647</name>
</gene>
<sequence length="537" mass="57883">MGQRVAGRKICGSDSLAPERRHGLNFGALKPSTPAPQLSIAQSHPHKMLARNAALRHGCRTLAPITRSVARMSTTETSTTTTESSSSSSPSSWPTPAAPTTKIASVGRKKQKSQKDLAIALGFDSAKEHTNASWGTSHLRKADGKLMTPSEQYAEFLRIQAATRRLGSKVEKRYKPTAMVTNPPKPEDVTLELLMASQTHLGHNTSIWNPSNARYIYGTRQGVHIISLETTAAHLRRAARVVEEVAYRGGLILFVGTRSGQMEIVTKAAELAGGCHVFTKWVPGGITNRDILLRNASIKVVDKLDREQPGFEQYKADARPLVPDLVVCLNPLENYTLLYECGLSNIPTVGVIDTNTDPSWVTYTIPANDDSLRSVGLIAGVLGNAGKAGQQRRLAQAAGPKGGASWSTPADLQRHMRDANIRAALQRKEVMGRMQSNVEGFTEEEQRLLNLHGTEEEQSISDEDMINMMGASVEGGVSHGDKIAEVEGHLANGSNVAKEVEAALSGVSHNHKISEVESHLARGASVAKEVEAALKGV</sequence>
<dbReference type="GO" id="GO:0003735">
    <property type="term" value="F:structural constituent of ribosome"/>
    <property type="evidence" value="ECO:0007669"/>
    <property type="project" value="InterPro"/>
</dbReference>
<dbReference type="HAMAP" id="MF_00291_B">
    <property type="entry name" value="Ribosomal_uS2_B"/>
    <property type="match status" value="1"/>
</dbReference>
<dbReference type="Proteomes" id="UP000039046">
    <property type="component" value="Unassembled WGS sequence"/>
</dbReference>
<dbReference type="InterPro" id="IPR005706">
    <property type="entry name" value="Ribosomal_uS2_bac/mit/plastid"/>
</dbReference>
<dbReference type="CDD" id="cd01425">
    <property type="entry name" value="RPS2"/>
    <property type="match status" value="1"/>
</dbReference>
<evidence type="ECO:0000313" key="6">
    <source>
        <dbReference type="Proteomes" id="UP000039046"/>
    </source>
</evidence>
<proteinExistence type="inferred from homology"/>
<evidence type="ECO:0000256" key="1">
    <source>
        <dbReference type="ARBA" id="ARBA00006242"/>
    </source>
</evidence>
<dbReference type="GO" id="GO:0005763">
    <property type="term" value="C:mitochondrial small ribosomal subunit"/>
    <property type="evidence" value="ECO:0007669"/>
    <property type="project" value="TreeGrafter"/>
</dbReference>
<accession>A0A0A1T448</accession>
<dbReference type="PRINTS" id="PR00395">
    <property type="entry name" value="RIBOSOMALS2"/>
</dbReference>
<feature type="compositionally biased region" description="Low complexity" evidence="4">
    <location>
        <begin position="73"/>
        <end position="101"/>
    </location>
</feature>
<name>A0A0A1T448_9HYPO</name>
<evidence type="ECO:0008006" key="7">
    <source>
        <dbReference type="Google" id="ProtNLM"/>
    </source>
</evidence>
<evidence type="ECO:0000313" key="5">
    <source>
        <dbReference type="EMBL" id="CEJ91966.1"/>
    </source>
</evidence>
<protein>
    <recommendedName>
        <fullName evidence="7">37S ribosomal protein MRP4</fullName>
    </recommendedName>
</protein>
<comment type="similarity">
    <text evidence="1">Belongs to the universal ribosomal protein uS2 family.</text>
</comment>
<evidence type="ECO:0000256" key="4">
    <source>
        <dbReference type="SAM" id="MobiDB-lite"/>
    </source>
</evidence>
<dbReference type="Pfam" id="PF00318">
    <property type="entry name" value="Ribosomal_S2"/>
    <property type="match status" value="1"/>
</dbReference>
<keyword evidence="3" id="KW-0687">Ribonucleoprotein</keyword>
<dbReference type="Gene3D" id="3.40.50.10490">
    <property type="entry name" value="Glucose-6-phosphate isomerase like protein, domain 1"/>
    <property type="match status" value="1"/>
</dbReference>
<reference evidence="5 6" key="1">
    <citation type="journal article" date="2015" name="Genome Announc.">
        <title>Draft Genome Sequence and Gene Annotation of the Entomopathogenic Fungus Verticillium hemipterigenum.</title>
        <authorList>
            <person name="Horn F."/>
            <person name="Habel A."/>
            <person name="Scharf D.H."/>
            <person name="Dworschak J."/>
            <person name="Brakhage A.A."/>
            <person name="Guthke R."/>
            <person name="Hertweck C."/>
            <person name="Linde J."/>
        </authorList>
    </citation>
    <scope>NUCLEOTIDE SEQUENCE [LARGE SCALE GENOMIC DNA]</scope>
</reference>